<evidence type="ECO:0000313" key="10">
    <source>
        <dbReference type="EMBL" id="KXU34764.1"/>
    </source>
</evidence>
<evidence type="ECO:0000256" key="5">
    <source>
        <dbReference type="ARBA" id="ARBA00022741"/>
    </source>
</evidence>
<accession>A0A139SJV4</accession>
<feature type="compositionally biased region" description="Basic and acidic residues" evidence="8">
    <location>
        <begin position="298"/>
        <end position="309"/>
    </location>
</feature>
<dbReference type="RefSeq" id="WP_068712740.1">
    <property type="nucleotide sequence ID" value="NZ_LSZP01000049.1"/>
</dbReference>
<feature type="region of interest" description="Disordered" evidence="8">
    <location>
        <begin position="298"/>
        <end position="332"/>
    </location>
</feature>
<keyword evidence="5" id="KW-0547">Nucleotide-binding</keyword>
<dbReference type="PROSITE" id="PS50893">
    <property type="entry name" value="ABC_TRANSPORTER_2"/>
    <property type="match status" value="2"/>
</dbReference>
<dbReference type="GO" id="GO:0016887">
    <property type="term" value="F:ATP hydrolysis activity"/>
    <property type="evidence" value="ECO:0007669"/>
    <property type="project" value="InterPro"/>
</dbReference>
<dbReference type="SUPFAM" id="SSF52540">
    <property type="entry name" value="P-loop containing nucleoside triphosphate hydrolases"/>
    <property type="match status" value="2"/>
</dbReference>
<dbReference type="STRING" id="1548208.AXK12_06980"/>
<name>A0A139SJV4_9BACT</name>
<evidence type="ECO:0000256" key="2">
    <source>
        <dbReference type="ARBA" id="ARBA00005417"/>
    </source>
</evidence>
<dbReference type="OrthoDB" id="9809450at2"/>
<keyword evidence="7" id="KW-0472">Membrane</keyword>
<comment type="caution">
    <text evidence="10">The sequence shown here is derived from an EMBL/GenBank/DDBJ whole genome shotgun (WGS) entry which is preliminary data.</text>
</comment>
<dbReference type="GO" id="GO:0005886">
    <property type="term" value="C:plasma membrane"/>
    <property type="evidence" value="ECO:0007669"/>
    <property type="project" value="UniProtKB-SubCell"/>
</dbReference>
<comment type="subcellular location">
    <subcellularLocation>
        <location evidence="1">Cell inner membrane</location>
        <topology evidence="1">Peripheral membrane protein</topology>
    </subcellularLocation>
</comment>
<evidence type="ECO:0000256" key="8">
    <source>
        <dbReference type="SAM" id="MobiDB-lite"/>
    </source>
</evidence>
<organism evidence="10 11">
    <name type="scientific">Cephaloticoccus capnophilus</name>
    <dbReference type="NCBI Taxonomy" id="1548208"/>
    <lineage>
        <taxon>Bacteria</taxon>
        <taxon>Pseudomonadati</taxon>
        <taxon>Verrucomicrobiota</taxon>
        <taxon>Opitutia</taxon>
        <taxon>Opitutales</taxon>
        <taxon>Opitutaceae</taxon>
        <taxon>Cephaloticoccus</taxon>
    </lineage>
</organism>
<dbReference type="Pfam" id="PF00005">
    <property type="entry name" value="ABC_tran"/>
    <property type="match status" value="2"/>
</dbReference>
<evidence type="ECO:0000313" key="11">
    <source>
        <dbReference type="Proteomes" id="UP000071392"/>
    </source>
</evidence>
<evidence type="ECO:0000256" key="4">
    <source>
        <dbReference type="ARBA" id="ARBA00022475"/>
    </source>
</evidence>
<comment type="similarity">
    <text evidence="2">Belongs to the ABC transporter superfamily.</text>
</comment>
<dbReference type="GO" id="GO:0005524">
    <property type="term" value="F:ATP binding"/>
    <property type="evidence" value="ECO:0007669"/>
    <property type="project" value="UniProtKB-KW"/>
</dbReference>
<dbReference type="PANTHER" id="PTHR43297">
    <property type="entry name" value="OLIGOPEPTIDE TRANSPORT ATP-BINDING PROTEIN APPD"/>
    <property type="match status" value="1"/>
</dbReference>
<feature type="compositionally biased region" description="Low complexity" evidence="8">
    <location>
        <begin position="310"/>
        <end position="321"/>
    </location>
</feature>
<dbReference type="EMBL" id="LSZP01000049">
    <property type="protein sequence ID" value="KXU34764.1"/>
    <property type="molecule type" value="Genomic_DNA"/>
</dbReference>
<dbReference type="SMART" id="SM00382">
    <property type="entry name" value="AAA"/>
    <property type="match status" value="2"/>
</dbReference>
<keyword evidence="6" id="KW-0067">ATP-binding</keyword>
<dbReference type="InterPro" id="IPR017871">
    <property type="entry name" value="ABC_transporter-like_CS"/>
</dbReference>
<dbReference type="InterPro" id="IPR013563">
    <property type="entry name" value="Oligopep_ABC_C"/>
</dbReference>
<evidence type="ECO:0000256" key="6">
    <source>
        <dbReference type="ARBA" id="ARBA00022840"/>
    </source>
</evidence>
<dbReference type="NCBIfam" id="TIGR01727">
    <property type="entry name" value="oligo_HPY"/>
    <property type="match status" value="1"/>
</dbReference>
<sequence length="604" mass="66014">MPRPLLSVRDLRTYFHTRSGIYRAVDGVSFDLARGETLGIVGESGSGKSVTCYSLMGLVPQPPGRIESGSAIFDGLDLLQCSEAQARAIRGKRISMIFQDPMTSLNPYMRIGAQLMEPLLIHEKISKTAARARALEMLHAVGITEAQARLRAYPHEFSGGMRQRVMIAMALITRPDLLIADEPTTALDVTVQAQILELIGKQQRELGMAVIFVTHDLAVVSRLCDRTQVMYAGRIVETAPTRELFANPQHPYTRALQRCIPALQPKGRPLYSIPGLPPDLSKPLSEAQLLARFEDLPETERVDARRDDGSAAASGVASAASTDSPEPPRIIGDRPAIEVRDLHTHFALKTGGLFSRQQTVVKAVDGVSLTIREGEVLGLVGESGCGKSTLSRTLMELVPATAGSVILEGRTLNARSMSRANARAAKGSDTRRAMQMIFQDPYASLNPRMSVYDALAEPLLVHRICAPAEIPARVAQLMETVGLASRFLHKYPHEFSGGQRQRIAIARALALEPRILIADEPVSALDVSIQAQILNLLSQLVRELRLTLLFIAHDLSVVKHISDRIAVMYHGKIVELGDATQIIDHPQHPYTRRLISAIPSIAQA</sequence>
<dbReference type="FunFam" id="3.40.50.300:FF:000016">
    <property type="entry name" value="Oligopeptide ABC transporter ATP-binding component"/>
    <property type="match status" value="2"/>
</dbReference>
<dbReference type="Pfam" id="PF08352">
    <property type="entry name" value="oligo_HPY"/>
    <property type="match status" value="2"/>
</dbReference>
<reference evidence="10 11" key="1">
    <citation type="submission" date="2016-02" db="EMBL/GenBank/DDBJ databases">
        <authorList>
            <person name="Wen L."/>
            <person name="He K."/>
            <person name="Yang H."/>
        </authorList>
    </citation>
    <scope>NUCLEOTIDE SEQUENCE [LARGE SCALE GENOMIC DNA]</scope>
    <source>
        <strain evidence="10 11">CV41</strain>
    </source>
</reference>
<keyword evidence="11" id="KW-1185">Reference proteome</keyword>
<dbReference type="PROSITE" id="PS00211">
    <property type="entry name" value="ABC_TRANSPORTER_1"/>
    <property type="match status" value="2"/>
</dbReference>
<feature type="domain" description="ABC transporter" evidence="9">
    <location>
        <begin position="6"/>
        <end position="257"/>
    </location>
</feature>
<protein>
    <recommendedName>
        <fullName evidence="9">ABC transporter domain-containing protein</fullName>
    </recommendedName>
</protein>
<evidence type="ECO:0000256" key="7">
    <source>
        <dbReference type="ARBA" id="ARBA00023136"/>
    </source>
</evidence>
<feature type="domain" description="ABC transporter" evidence="9">
    <location>
        <begin position="348"/>
        <end position="595"/>
    </location>
</feature>
<gene>
    <name evidence="10" type="ORF">AXK12_06980</name>
</gene>
<dbReference type="InterPro" id="IPR027417">
    <property type="entry name" value="P-loop_NTPase"/>
</dbReference>
<keyword evidence="3" id="KW-0813">Transport</keyword>
<dbReference type="Proteomes" id="UP000071392">
    <property type="component" value="Unassembled WGS sequence"/>
</dbReference>
<dbReference type="InterPro" id="IPR003593">
    <property type="entry name" value="AAA+_ATPase"/>
</dbReference>
<dbReference type="AlphaFoldDB" id="A0A139SJV4"/>
<dbReference type="GO" id="GO:0015833">
    <property type="term" value="P:peptide transport"/>
    <property type="evidence" value="ECO:0007669"/>
    <property type="project" value="InterPro"/>
</dbReference>
<dbReference type="NCBIfam" id="NF007739">
    <property type="entry name" value="PRK10419.1"/>
    <property type="match status" value="2"/>
</dbReference>
<proteinExistence type="inferred from homology"/>
<dbReference type="CDD" id="cd03257">
    <property type="entry name" value="ABC_NikE_OppD_transporters"/>
    <property type="match status" value="2"/>
</dbReference>
<evidence type="ECO:0000259" key="9">
    <source>
        <dbReference type="PROSITE" id="PS50893"/>
    </source>
</evidence>
<dbReference type="InterPro" id="IPR050388">
    <property type="entry name" value="ABC_Ni/Peptide_Import"/>
</dbReference>
<dbReference type="NCBIfam" id="NF008453">
    <property type="entry name" value="PRK11308.1"/>
    <property type="match status" value="2"/>
</dbReference>
<dbReference type="InterPro" id="IPR003439">
    <property type="entry name" value="ABC_transporter-like_ATP-bd"/>
</dbReference>
<keyword evidence="4" id="KW-1003">Cell membrane</keyword>
<evidence type="ECO:0000256" key="1">
    <source>
        <dbReference type="ARBA" id="ARBA00004417"/>
    </source>
</evidence>
<evidence type="ECO:0000256" key="3">
    <source>
        <dbReference type="ARBA" id="ARBA00022448"/>
    </source>
</evidence>
<dbReference type="Gene3D" id="3.40.50.300">
    <property type="entry name" value="P-loop containing nucleotide triphosphate hydrolases"/>
    <property type="match status" value="2"/>
</dbReference>
<dbReference type="PANTHER" id="PTHR43297:SF2">
    <property type="entry name" value="DIPEPTIDE TRANSPORT ATP-BINDING PROTEIN DPPD"/>
    <property type="match status" value="1"/>
</dbReference>